<dbReference type="InterPro" id="IPR001851">
    <property type="entry name" value="ABC_transp_permease"/>
</dbReference>
<evidence type="ECO:0000256" key="4">
    <source>
        <dbReference type="ARBA" id="ARBA00022519"/>
    </source>
</evidence>
<proteinExistence type="predicted"/>
<dbReference type="PANTHER" id="PTHR32196:SF21">
    <property type="entry name" value="ABC TRANSPORTER PERMEASE PROTEIN YPHD-RELATED"/>
    <property type="match status" value="1"/>
</dbReference>
<feature type="transmembrane region" description="Helical" evidence="8">
    <location>
        <begin position="225"/>
        <end position="247"/>
    </location>
</feature>
<evidence type="ECO:0000313" key="9">
    <source>
        <dbReference type="EMBL" id="MBC8570452.1"/>
    </source>
</evidence>
<dbReference type="Proteomes" id="UP000660861">
    <property type="component" value="Unassembled WGS sequence"/>
</dbReference>
<protein>
    <submittedName>
        <fullName evidence="9">ABC transporter permease</fullName>
    </submittedName>
</protein>
<evidence type="ECO:0000256" key="7">
    <source>
        <dbReference type="ARBA" id="ARBA00023136"/>
    </source>
</evidence>
<feature type="transmembrane region" description="Helical" evidence="8">
    <location>
        <begin position="135"/>
        <end position="153"/>
    </location>
</feature>
<keyword evidence="10" id="KW-1185">Reference proteome</keyword>
<dbReference type="GO" id="GO:0022857">
    <property type="term" value="F:transmembrane transporter activity"/>
    <property type="evidence" value="ECO:0007669"/>
    <property type="project" value="InterPro"/>
</dbReference>
<evidence type="ECO:0000256" key="8">
    <source>
        <dbReference type="SAM" id="Phobius"/>
    </source>
</evidence>
<evidence type="ECO:0000256" key="2">
    <source>
        <dbReference type="ARBA" id="ARBA00022448"/>
    </source>
</evidence>
<dbReference type="Pfam" id="PF02653">
    <property type="entry name" value="BPD_transp_2"/>
    <property type="match status" value="1"/>
</dbReference>
<reference evidence="9" key="1">
    <citation type="submission" date="2020-08" db="EMBL/GenBank/DDBJ databases">
        <title>Genome public.</title>
        <authorList>
            <person name="Liu C."/>
            <person name="Sun Q."/>
        </authorList>
    </citation>
    <scope>NUCLEOTIDE SEQUENCE</scope>
    <source>
        <strain evidence="9">NSJ-54</strain>
    </source>
</reference>
<keyword evidence="7 8" id="KW-0472">Membrane</keyword>
<feature type="transmembrane region" description="Helical" evidence="8">
    <location>
        <begin position="68"/>
        <end position="98"/>
    </location>
</feature>
<feature type="transmembrane region" description="Helical" evidence="8">
    <location>
        <begin position="27"/>
        <end position="48"/>
    </location>
</feature>
<evidence type="ECO:0000313" key="10">
    <source>
        <dbReference type="Proteomes" id="UP000660861"/>
    </source>
</evidence>
<evidence type="ECO:0000256" key="5">
    <source>
        <dbReference type="ARBA" id="ARBA00022692"/>
    </source>
</evidence>
<keyword evidence="4" id="KW-0997">Cell inner membrane</keyword>
<dbReference type="GO" id="GO:0005886">
    <property type="term" value="C:plasma membrane"/>
    <property type="evidence" value="ECO:0007669"/>
    <property type="project" value="UniProtKB-SubCell"/>
</dbReference>
<feature type="transmembrane region" description="Helical" evidence="8">
    <location>
        <begin position="259"/>
        <end position="292"/>
    </location>
</feature>
<dbReference type="PANTHER" id="PTHR32196">
    <property type="entry name" value="ABC TRANSPORTER PERMEASE PROTEIN YPHD-RELATED-RELATED"/>
    <property type="match status" value="1"/>
</dbReference>
<evidence type="ECO:0000256" key="6">
    <source>
        <dbReference type="ARBA" id="ARBA00022989"/>
    </source>
</evidence>
<comment type="subcellular location">
    <subcellularLocation>
        <location evidence="1">Cell membrane</location>
        <topology evidence="1">Multi-pass membrane protein</topology>
    </subcellularLocation>
</comment>
<name>A0A926IBR5_9FIRM</name>
<organism evidence="9 10">
    <name type="scientific">Zongyangia hominis</name>
    <dbReference type="NCBI Taxonomy" id="2763677"/>
    <lineage>
        <taxon>Bacteria</taxon>
        <taxon>Bacillati</taxon>
        <taxon>Bacillota</taxon>
        <taxon>Clostridia</taxon>
        <taxon>Eubacteriales</taxon>
        <taxon>Oscillospiraceae</taxon>
        <taxon>Zongyangia</taxon>
    </lineage>
</organism>
<evidence type="ECO:0000256" key="1">
    <source>
        <dbReference type="ARBA" id="ARBA00004651"/>
    </source>
</evidence>
<feature type="transmembrane region" description="Helical" evidence="8">
    <location>
        <begin position="165"/>
        <end position="194"/>
    </location>
</feature>
<keyword evidence="3" id="KW-1003">Cell membrane</keyword>
<accession>A0A926IBR5</accession>
<dbReference type="EMBL" id="JACRTC010000003">
    <property type="protein sequence ID" value="MBC8570452.1"/>
    <property type="molecule type" value="Genomic_DNA"/>
</dbReference>
<comment type="caution">
    <text evidence="9">The sequence shown here is derived from an EMBL/GenBank/DDBJ whole genome shotgun (WGS) entry which is preliminary data.</text>
</comment>
<feature type="transmembrane region" description="Helical" evidence="8">
    <location>
        <begin position="304"/>
        <end position="323"/>
    </location>
</feature>
<gene>
    <name evidence="9" type="ORF">H8709_06360</name>
</gene>
<evidence type="ECO:0000256" key="3">
    <source>
        <dbReference type="ARBA" id="ARBA00022475"/>
    </source>
</evidence>
<sequence length="330" mass="34814">MAAQAVKKENAMVRFGHGVVTYLKENLAILCAFVVMCVALAIMSPVFLSVDNILNVLRQVTVNCNLALGLTMCIIINGIDLSVGSVVAISGTLAAGFISNNGMNVWLAILIAFLIGVVMGICNGLIIAYTGMPPFVVTLAMMNIGRGAAYVYANGQPIRCFVDEFNFWGVGYILGIPVPVIISAILFIIMTLVLTKSKFGRHLYAVGGNEEAAKFSGISIKKVKITVYTLSGIFASLSGIVLAARMYSGQPSAGNGFELDAIAASVLGGVSFLGGVGKLGGTIIGVLVIGILSNGLNLMNVNSFWQYIVKGLIILAAVYLDIVKKSRQKF</sequence>
<dbReference type="CDD" id="cd06579">
    <property type="entry name" value="TM_PBP1_transp_AraH_like"/>
    <property type="match status" value="1"/>
</dbReference>
<dbReference type="AlphaFoldDB" id="A0A926IBR5"/>
<keyword evidence="5 8" id="KW-0812">Transmembrane</keyword>
<dbReference type="RefSeq" id="WP_392391664.1">
    <property type="nucleotide sequence ID" value="NZ_JACRTC010000003.1"/>
</dbReference>
<keyword evidence="6 8" id="KW-1133">Transmembrane helix</keyword>
<feature type="transmembrane region" description="Helical" evidence="8">
    <location>
        <begin position="105"/>
        <end position="129"/>
    </location>
</feature>
<keyword evidence="2" id="KW-0813">Transport</keyword>